<gene>
    <name evidence="1" type="ORF">Taro_020473</name>
</gene>
<organism evidence="1 2">
    <name type="scientific">Colocasia esculenta</name>
    <name type="common">Wild taro</name>
    <name type="synonym">Arum esculentum</name>
    <dbReference type="NCBI Taxonomy" id="4460"/>
    <lineage>
        <taxon>Eukaryota</taxon>
        <taxon>Viridiplantae</taxon>
        <taxon>Streptophyta</taxon>
        <taxon>Embryophyta</taxon>
        <taxon>Tracheophyta</taxon>
        <taxon>Spermatophyta</taxon>
        <taxon>Magnoliopsida</taxon>
        <taxon>Liliopsida</taxon>
        <taxon>Araceae</taxon>
        <taxon>Aroideae</taxon>
        <taxon>Colocasieae</taxon>
        <taxon>Colocasia</taxon>
    </lineage>
</organism>
<sequence>MGMEEVCSSLSSFSSHRQVVAEEHRSSEEEAGLWPVRGRRTQIKYVIGLTGLVEAFRHIVDVLMGGVVDAQDHSITALFNLSMDDNNNAALDVLGTLPPLLYLLS</sequence>
<keyword evidence="2" id="KW-1185">Reference proteome</keyword>
<proteinExistence type="predicted"/>
<comment type="caution">
    <text evidence="1">The sequence shown here is derived from an EMBL/GenBank/DDBJ whole genome shotgun (WGS) entry which is preliminary data.</text>
</comment>
<accession>A0A843UNS8</accession>
<evidence type="ECO:0000313" key="2">
    <source>
        <dbReference type="Proteomes" id="UP000652761"/>
    </source>
</evidence>
<reference evidence="1" key="1">
    <citation type="submission" date="2017-07" db="EMBL/GenBank/DDBJ databases">
        <title>Taro Niue Genome Assembly and Annotation.</title>
        <authorList>
            <person name="Atibalentja N."/>
            <person name="Keating K."/>
            <person name="Fields C.J."/>
        </authorList>
    </citation>
    <scope>NUCLEOTIDE SEQUENCE</scope>
    <source>
        <strain evidence="1">Niue_2</strain>
        <tissue evidence="1">Leaf</tissue>
    </source>
</reference>
<dbReference type="Proteomes" id="UP000652761">
    <property type="component" value="Unassembled WGS sequence"/>
</dbReference>
<protein>
    <submittedName>
        <fullName evidence="1">Uncharacterized protein</fullName>
    </submittedName>
</protein>
<dbReference type="AlphaFoldDB" id="A0A843UNS8"/>
<evidence type="ECO:0000313" key="1">
    <source>
        <dbReference type="EMBL" id="MQL87922.1"/>
    </source>
</evidence>
<name>A0A843UNS8_COLES</name>
<dbReference type="EMBL" id="NMUH01001016">
    <property type="protein sequence ID" value="MQL87922.1"/>
    <property type="molecule type" value="Genomic_DNA"/>
</dbReference>